<protein>
    <submittedName>
        <fullName evidence="2">DUF2946 domain-containing protein</fullName>
    </submittedName>
</protein>
<feature type="region of interest" description="Disordered" evidence="1">
    <location>
        <begin position="66"/>
        <end position="92"/>
    </location>
</feature>
<evidence type="ECO:0000313" key="2">
    <source>
        <dbReference type="EMBL" id="QKK80879.1"/>
    </source>
</evidence>
<dbReference type="EMBL" id="CP054301">
    <property type="protein sequence ID" value="QKK80879.1"/>
    <property type="molecule type" value="Genomic_DNA"/>
</dbReference>
<dbReference type="AlphaFoldDB" id="A0A859D2B3"/>
<dbReference type="Proteomes" id="UP000509371">
    <property type="component" value="Chromosome"/>
</dbReference>
<dbReference type="KEGG" id="mpri:MP3633_2152"/>
<gene>
    <name evidence="2" type="ORF">MP3633_2152</name>
</gene>
<sequence length="158" mass="17619">MHFQLKRPNTPSKRTQFTVCVCLLAVFLIYFAPLYSQVAKTLSPKPTIIKNMAMKVMMTENMSTAGHDHSQMMSQKASNSSAHDGHHGHHAEGESTNVLEACGYCSLLFHLNWIDAKTFELIPLTQSHYPTIVTMTISHTYSVPFTSIQPRAPPAITT</sequence>
<evidence type="ECO:0000313" key="3">
    <source>
        <dbReference type="Proteomes" id="UP000509371"/>
    </source>
</evidence>
<dbReference type="RefSeq" id="WP_176335522.1">
    <property type="nucleotide sequence ID" value="NZ_BAAAEF010000007.1"/>
</dbReference>
<accession>A0A859D2B3</accession>
<organism evidence="2 3">
    <name type="scientific">Marinomonas primoryensis</name>
    <dbReference type="NCBI Taxonomy" id="178399"/>
    <lineage>
        <taxon>Bacteria</taxon>
        <taxon>Pseudomonadati</taxon>
        <taxon>Pseudomonadota</taxon>
        <taxon>Gammaproteobacteria</taxon>
        <taxon>Oceanospirillales</taxon>
        <taxon>Oceanospirillaceae</taxon>
        <taxon>Marinomonas</taxon>
    </lineage>
</organism>
<dbReference type="Pfam" id="PF11162">
    <property type="entry name" value="DUF2946"/>
    <property type="match status" value="1"/>
</dbReference>
<proteinExistence type="predicted"/>
<reference evidence="2 3" key="1">
    <citation type="submission" date="2020-06" db="EMBL/GenBank/DDBJ databases">
        <authorList>
            <person name="Voronona O.L."/>
            <person name="Aksenova E.I."/>
            <person name="Kunda M.S."/>
            <person name="Semenov A.N."/>
            <person name="Ryzhova N."/>
        </authorList>
    </citation>
    <scope>NUCLEOTIDE SEQUENCE [LARGE SCALE GENOMIC DNA]</scope>
    <source>
        <strain evidence="2 3">MPKMM3633</strain>
    </source>
</reference>
<dbReference type="InterPro" id="IPR021333">
    <property type="entry name" value="DUF2946"/>
</dbReference>
<name>A0A859D2B3_9GAMM</name>
<evidence type="ECO:0000256" key="1">
    <source>
        <dbReference type="SAM" id="MobiDB-lite"/>
    </source>
</evidence>